<protein>
    <submittedName>
        <fullName evidence="2">Uncharacterized protein</fullName>
    </submittedName>
</protein>
<name>A0AAV8YR72_9CUCU</name>
<gene>
    <name evidence="2" type="ORF">NQ318_012118</name>
</gene>
<dbReference type="EMBL" id="JAPWTK010000057">
    <property type="protein sequence ID" value="KAJ8953323.1"/>
    <property type="molecule type" value="Genomic_DNA"/>
</dbReference>
<evidence type="ECO:0000313" key="2">
    <source>
        <dbReference type="EMBL" id="KAJ8953323.1"/>
    </source>
</evidence>
<reference evidence="2" key="1">
    <citation type="journal article" date="2023" name="Insect Mol. Biol.">
        <title>Genome sequencing provides insights into the evolution of gene families encoding plant cell wall-degrading enzymes in longhorned beetles.</title>
        <authorList>
            <person name="Shin N.R."/>
            <person name="Okamura Y."/>
            <person name="Kirsch R."/>
            <person name="Pauchet Y."/>
        </authorList>
    </citation>
    <scope>NUCLEOTIDE SEQUENCE</scope>
    <source>
        <strain evidence="2">AMC_N1</strain>
    </source>
</reference>
<comment type="caution">
    <text evidence="2">The sequence shown here is derived from an EMBL/GenBank/DDBJ whole genome shotgun (WGS) entry which is preliminary data.</text>
</comment>
<keyword evidence="3" id="KW-1185">Reference proteome</keyword>
<sequence length="64" mass="7049">MGILESGCGRTSPIGRSAENIGRKSHYNTEALANKIIANQNALMIQHRVMMNTAIVLFFRDASE</sequence>
<proteinExistence type="predicted"/>
<dbReference type="Proteomes" id="UP001162162">
    <property type="component" value="Unassembled WGS sequence"/>
</dbReference>
<dbReference type="AlphaFoldDB" id="A0AAV8YR72"/>
<organism evidence="2 3">
    <name type="scientific">Aromia moschata</name>
    <dbReference type="NCBI Taxonomy" id="1265417"/>
    <lineage>
        <taxon>Eukaryota</taxon>
        <taxon>Metazoa</taxon>
        <taxon>Ecdysozoa</taxon>
        <taxon>Arthropoda</taxon>
        <taxon>Hexapoda</taxon>
        <taxon>Insecta</taxon>
        <taxon>Pterygota</taxon>
        <taxon>Neoptera</taxon>
        <taxon>Endopterygota</taxon>
        <taxon>Coleoptera</taxon>
        <taxon>Polyphaga</taxon>
        <taxon>Cucujiformia</taxon>
        <taxon>Chrysomeloidea</taxon>
        <taxon>Cerambycidae</taxon>
        <taxon>Cerambycinae</taxon>
        <taxon>Callichromatini</taxon>
        <taxon>Aromia</taxon>
    </lineage>
</organism>
<evidence type="ECO:0000313" key="3">
    <source>
        <dbReference type="Proteomes" id="UP001162162"/>
    </source>
</evidence>
<evidence type="ECO:0000256" key="1">
    <source>
        <dbReference type="SAM" id="MobiDB-lite"/>
    </source>
</evidence>
<accession>A0AAV8YR72</accession>
<feature type="region of interest" description="Disordered" evidence="1">
    <location>
        <begin position="1"/>
        <end position="20"/>
    </location>
</feature>